<dbReference type="EMBL" id="QZJW01000050">
    <property type="protein sequence ID" value="RJO60242.1"/>
    <property type="molecule type" value="Genomic_DNA"/>
</dbReference>
<proteinExistence type="predicted"/>
<evidence type="ECO:0000313" key="2">
    <source>
        <dbReference type="EMBL" id="RJO60242.1"/>
    </source>
</evidence>
<sequence>MDNGKIYIYGFLTVIIFLLVAIYFKTDIQSYLKNRENLKKNQVRTQEVLGRAKLINSPEIIRDCFDWLSDESSNSVQNKKCEDTWSIYSVKEQRWQNLIKENKDINCSDFAKKSEAQEFFEYVSGEYAKGYRAYRYIVKNDPSKALEDDGSGDLVFSSNTAFDGHCRYDPYGLDTNQDCNACENLK</sequence>
<organism evidence="2 3">
    <name type="scientific">candidate division WS5 bacterium</name>
    <dbReference type="NCBI Taxonomy" id="2093353"/>
    <lineage>
        <taxon>Bacteria</taxon>
        <taxon>candidate division WS5</taxon>
    </lineage>
</organism>
<name>A0A419DB07_9BACT</name>
<evidence type="ECO:0000313" key="3">
    <source>
        <dbReference type="Proteomes" id="UP000285655"/>
    </source>
</evidence>
<feature type="transmembrane region" description="Helical" evidence="1">
    <location>
        <begin position="6"/>
        <end position="24"/>
    </location>
</feature>
<comment type="caution">
    <text evidence="2">The sequence shown here is derived from an EMBL/GenBank/DDBJ whole genome shotgun (WGS) entry which is preliminary data.</text>
</comment>
<keyword evidence="1" id="KW-0812">Transmembrane</keyword>
<accession>A0A419DB07</accession>
<protein>
    <submittedName>
        <fullName evidence="2">Uncharacterized protein</fullName>
    </submittedName>
</protein>
<keyword evidence="1" id="KW-0472">Membrane</keyword>
<keyword evidence="1" id="KW-1133">Transmembrane helix</keyword>
<reference evidence="2 3" key="1">
    <citation type="journal article" date="2017" name="ISME J.">
        <title>Energy and carbon metabolisms in a deep terrestrial subsurface fluid microbial community.</title>
        <authorList>
            <person name="Momper L."/>
            <person name="Jungbluth S.P."/>
            <person name="Lee M.D."/>
            <person name="Amend J.P."/>
        </authorList>
    </citation>
    <scope>NUCLEOTIDE SEQUENCE [LARGE SCALE GENOMIC DNA]</scope>
    <source>
        <strain evidence="2">SURF_29</strain>
    </source>
</reference>
<gene>
    <name evidence="2" type="ORF">C4544_05725</name>
</gene>
<evidence type="ECO:0000256" key="1">
    <source>
        <dbReference type="SAM" id="Phobius"/>
    </source>
</evidence>
<dbReference type="Proteomes" id="UP000285655">
    <property type="component" value="Unassembled WGS sequence"/>
</dbReference>
<dbReference type="AlphaFoldDB" id="A0A419DB07"/>